<sequence length="75" mass="7913">MRQGRGSARVMKMMMQPIEGGAVEVLEVAAIVIVDGGVAIEVLEVEEPLPQDLIRSVSLGPKSNQICVGLAVDLV</sequence>
<keyword evidence="2" id="KW-1185">Reference proteome</keyword>
<name>A0AAP0PUN5_9MAGN</name>
<dbReference type="Proteomes" id="UP001417504">
    <property type="component" value="Unassembled WGS sequence"/>
</dbReference>
<evidence type="ECO:0000313" key="2">
    <source>
        <dbReference type="Proteomes" id="UP001417504"/>
    </source>
</evidence>
<comment type="caution">
    <text evidence="1">The sequence shown here is derived from an EMBL/GenBank/DDBJ whole genome shotgun (WGS) entry which is preliminary data.</text>
</comment>
<dbReference type="EMBL" id="JBBNAE010000001">
    <property type="protein sequence ID" value="KAK9155530.1"/>
    <property type="molecule type" value="Genomic_DNA"/>
</dbReference>
<protein>
    <submittedName>
        <fullName evidence="1">Uncharacterized protein</fullName>
    </submittedName>
</protein>
<gene>
    <name evidence="1" type="ORF">Sjap_003010</name>
</gene>
<reference evidence="1 2" key="1">
    <citation type="submission" date="2024-01" db="EMBL/GenBank/DDBJ databases">
        <title>Genome assemblies of Stephania.</title>
        <authorList>
            <person name="Yang L."/>
        </authorList>
    </citation>
    <scope>NUCLEOTIDE SEQUENCE [LARGE SCALE GENOMIC DNA]</scope>
    <source>
        <strain evidence="1">QJT</strain>
        <tissue evidence="1">Leaf</tissue>
    </source>
</reference>
<evidence type="ECO:0000313" key="1">
    <source>
        <dbReference type="EMBL" id="KAK9155530.1"/>
    </source>
</evidence>
<organism evidence="1 2">
    <name type="scientific">Stephania japonica</name>
    <dbReference type="NCBI Taxonomy" id="461633"/>
    <lineage>
        <taxon>Eukaryota</taxon>
        <taxon>Viridiplantae</taxon>
        <taxon>Streptophyta</taxon>
        <taxon>Embryophyta</taxon>
        <taxon>Tracheophyta</taxon>
        <taxon>Spermatophyta</taxon>
        <taxon>Magnoliopsida</taxon>
        <taxon>Ranunculales</taxon>
        <taxon>Menispermaceae</taxon>
        <taxon>Menispermoideae</taxon>
        <taxon>Cissampelideae</taxon>
        <taxon>Stephania</taxon>
    </lineage>
</organism>
<accession>A0AAP0PUN5</accession>
<dbReference type="AlphaFoldDB" id="A0AAP0PUN5"/>
<proteinExistence type="predicted"/>